<dbReference type="Pfam" id="PF01416">
    <property type="entry name" value="PseudoU_synth_1"/>
    <property type="match status" value="2"/>
</dbReference>
<dbReference type="Proteomes" id="UP000219546">
    <property type="component" value="Unassembled WGS sequence"/>
</dbReference>
<reference evidence="9 10" key="1">
    <citation type="submission" date="2017-08" db="EMBL/GenBank/DDBJ databases">
        <authorList>
            <person name="de Groot N.N."/>
        </authorList>
    </citation>
    <scope>NUCLEOTIDE SEQUENCE [LARGE SCALE GENOMIC DNA]</scope>
    <source>
        <strain evidence="9 10">JC228</strain>
    </source>
</reference>
<feature type="domain" description="Pseudouridine synthase I TruA alpha/beta" evidence="8">
    <location>
        <begin position="144"/>
        <end position="245"/>
    </location>
</feature>
<evidence type="ECO:0000259" key="8">
    <source>
        <dbReference type="Pfam" id="PF01416"/>
    </source>
</evidence>
<comment type="similarity">
    <text evidence="1 4 7">Belongs to the tRNA pseudouridine synthase TruA family.</text>
</comment>
<dbReference type="Gene3D" id="3.30.70.660">
    <property type="entry name" value="Pseudouridine synthase I, catalytic domain, C-terminal subdomain"/>
    <property type="match status" value="1"/>
</dbReference>
<dbReference type="GO" id="GO:0031119">
    <property type="term" value="P:tRNA pseudouridine synthesis"/>
    <property type="evidence" value="ECO:0007669"/>
    <property type="project" value="UniProtKB-UniRule"/>
</dbReference>
<dbReference type="GO" id="GO:0003723">
    <property type="term" value="F:RNA binding"/>
    <property type="evidence" value="ECO:0007669"/>
    <property type="project" value="InterPro"/>
</dbReference>
<dbReference type="PIRSF" id="PIRSF001430">
    <property type="entry name" value="tRNA_psdUrid_synth"/>
    <property type="match status" value="1"/>
</dbReference>
<dbReference type="GO" id="GO:0160147">
    <property type="term" value="F:tRNA pseudouridine(38-40) synthase activity"/>
    <property type="evidence" value="ECO:0007669"/>
    <property type="project" value="UniProtKB-EC"/>
</dbReference>
<evidence type="ECO:0000313" key="9">
    <source>
        <dbReference type="EMBL" id="SNX75613.1"/>
    </source>
</evidence>
<evidence type="ECO:0000256" key="3">
    <source>
        <dbReference type="ARBA" id="ARBA00023235"/>
    </source>
</evidence>
<dbReference type="EMBL" id="OAOP01000014">
    <property type="protein sequence ID" value="SNX75613.1"/>
    <property type="molecule type" value="Genomic_DNA"/>
</dbReference>
<organism evidence="9 10">
    <name type="scientific">Bacillus oleivorans</name>
    <dbReference type="NCBI Taxonomy" id="1448271"/>
    <lineage>
        <taxon>Bacteria</taxon>
        <taxon>Bacillati</taxon>
        <taxon>Bacillota</taxon>
        <taxon>Bacilli</taxon>
        <taxon>Bacillales</taxon>
        <taxon>Bacillaceae</taxon>
        <taxon>Bacillus</taxon>
    </lineage>
</organism>
<evidence type="ECO:0000256" key="6">
    <source>
        <dbReference type="PIRSR" id="PIRSR001430-2"/>
    </source>
</evidence>
<sequence>MQRIKLTISYDGTNFNGYQVQPDERTVQSELEKALERIHKGKLVKVTASGRTDRFVHAVGQVIHFDTDLSIPPDKWGRALNTLLPEDILVLDAEQVAADFHARFDAVRKEYRYKINLGLLPDLFKRNFEYHYHYPLDVRKMKKAAAYLLGTHDFTSFSSAKSEAEDRIRTIYSIEIIEEKDAITFQFVGNGFLYNMVRILVGTLLEVGNGKRDPDSIQKLLEAKDRRLAGKTAPGHGLYLWRVEY</sequence>
<dbReference type="PANTHER" id="PTHR11142:SF0">
    <property type="entry name" value="TRNA PSEUDOURIDINE SYNTHASE-LIKE 1"/>
    <property type="match status" value="1"/>
</dbReference>
<proteinExistence type="inferred from homology"/>
<dbReference type="InterPro" id="IPR020095">
    <property type="entry name" value="PsdUridine_synth_TruA_C"/>
</dbReference>
<evidence type="ECO:0000256" key="4">
    <source>
        <dbReference type="HAMAP-Rule" id="MF_00171"/>
    </source>
</evidence>
<comment type="caution">
    <text evidence="4">Lacks conserved residue(s) required for the propagation of feature annotation.</text>
</comment>
<keyword evidence="10" id="KW-1185">Reference proteome</keyword>
<accession>A0A285D8V4</accession>
<protein>
    <recommendedName>
        <fullName evidence="4">tRNA pseudouridine synthase A</fullName>
        <ecNumber evidence="4">5.4.99.12</ecNumber>
    </recommendedName>
    <alternativeName>
        <fullName evidence="4">tRNA pseudouridine(38-40) synthase</fullName>
    </alternativeName>
    <alternativeName>
        <fullName evidence="4">tRNA pseudouridylate synthase I</fullName>
    </alternativeName>
    <alternativeName>
        <fullName evidence="4">tRNA-uridine isomerase I</fullName>
    </alternativeName>
</protein>
<dbReference type="FunFam" id="3.30.70.580:FF:000001">
    <property type="entry name" value="tRNA pseudouridine synthase A"/>
    <property type="match status" value="1"/>
</dbReference>
<feature type="binding site" evidence="4 6">
    <location>
        <position position="111"/>
    </location>
    <ligand>
        <name>substrate</name>
    </ligand>
</feature>
<evidence type="ECO:0000256" key="1">
    <source>
        <dbReference type="ARBA" id="ARBA00009375"/>
    </source>
</evidence>
<dbReference type="OrthoDB" id="9811823at2"/>
<dbReference type="CDD" id="cd02570">
    <property type="entry name" value="PseudoU_synth_EcTruA"/>
    <property type="match status" value="1"/>
</dbReference>
<dbReference type="InterPro" id="IPR001406">
    <property type="entry name" value="PsdUridine_synth_TruA"/>
</dbReference>
<dbReference type="InterPro" id="IPR020094">
    <property type="entry name" value="TruA/RsuA/RluB/E/F_N"/>
</dbReference>
<dbReference type="AlphaFoldDB" id="A0A285D8V4"/>
<evidence type="ECO:0000256" key="2">
    <source>
        <dbReference type="ARBA" id="ARBA00022694"/>
    </source>
</evidence>
<dbReference type="HAMAP" id="MF_00171">
    <property type="entry name" value="TruA"/>
    <property type="match status" value="1"/>
</dbReference>
<dbReference type="RefSeq" id="WP_097160675.1">
    <property type="nucleotide sequence ID" value="NZ_JBEPMQ010000018.1"/>
</dbReference>
<evidence type="ECO:0000256" key="7">
    <source>
        <dbReference type="RuleBase" id="RU003792"/>
    </source>
</evidence>
<dbReference type="NCBIfam" id="TIGR00071">
    <property type="entry name" value="hisT_truA"/>
    <property type="match status" value="1"/>
</dbReference>
<name>A0A285D8V4_9BACI</name>
<dbReference type="InterPro" id="IPR020097">
    <property type="entry name" value="PsdUridine_synth_TruA_a/b_dom"/>
</dbReference>
<dbReference type="InterPro" id="IPR020103">
    <property type="entry name" value="PsdUridine_synth_cat_dom_sf"/>
</dbReference>
<feature type="active site" description="Nucleophile" evidence="4 5">
    <location>
        <position position="53"/>
    </location>
</feature>
<keyword evidence="2 4" id="KW-0819">tRNA processing</keyword>
<dbReference type="SUPFAM" id="SSF55120">
    <property type="entry name" value="Pseudouridine synthase"/>
    <property type="match status" value="1"/>
</dbReference>
<keyword evidence="3 4" id="KW-0413">Isomerase</keyword>
<feature type="domain" description="Pseudouridine synthase I TruA alpha/beta" evidence="8">
    <location>
        <begin position="9"/>
        <end position="105"/>
    </location>
</feature>
<dbReference type="PANTHER" id="PTHR11142">
    <property type="entry name" value="PSEUDOURIDYLATE SYNTHASE"/>
    <property type="match status" value="1"/>
</dbReference>
<gene>
    <name evidence="4" type="primary">truA</name>
    <name evidence="9" type="ORF">SAMN05877753_11423</name>
</gene>
<comment type="function">
    <text evidence="4">Formation of pseudouridine at positions 38, 39 and 40 in the anticodon stem and loop of transfer RNAs.</text>
</comment>
<comment type="catalytic activity">
    <reaction evidence="4 7">
        <text>uridine(38/39/40) in tRNA = pseudouridine(38/39/40) in tRNA</text>
        <dbReference type="Rhea" id="RHEA:22376"/>
        <dbReference type="Rhea" id="RHEA-COMP:10085"/>
        <dbReference type="Rhea" id="RHEA-COMP:10087"/>
        <dbReference type="ChEBI" id="CHEBI:65314"/>
        <dbReference type="ChEBI" id="CHEBI:65315"/>
        <dbReference type="EC" id="5.4.99.12"/>
    </reaction>
</comment>
<dbReference type="EC" id="5.4.99.12" evidence="4"/>
<comment type="subunit">
    <text evidence="4">Homodimer.</text>
</comment>
<evidence type="ECO:0000313" key="10">
    <source>
        <dbReference type="Proteomes" id="UP000219546"/>
    </source>
</evidence>
<dbReference type="Gene3D" id="3.30.70.580">
    <property type="entry name" value="Pseudouridine synthase I, catalytic domain, N-terminal subdomain"/>
    <property type="match status" value="1"/>
</dbReference>
<evidence type="ECO:0000256" key="5">
    <source>
        <dbReference type="PIRSR" id="PIRSR001430-1"/>
    </source>
</evidence>